<evidence type="ECO:0000313" key="2">
    <source>
        <dbReference type="Proteomes" id="UP001153334"/>
    </source>
</evidence>
<sequence length="197" mass="21942">MSAPDNKQFARATVWSDGVNQYTSLGQNPSLDDADDNMDSEVGVDGETDRWLNALENIQSSRTAPVTADEIDEAVAFRSDALPSSINSLIAIRSASAGYPGLWNSDYRNPAWGNIIHLEDDIEAERSEWLDANTERLREHFYECPYHIWPIDTGGHWEVIFMVLEKDDEHPTQYRKLIAYAVVDPLVSGGLSGSPQG</sequence>
<keyword evidence="2" id="KW-1185">Reference proteome</keyword>
<organism evidence="1 2">
    <name type="scientific">Nemania bipapillata</name>
    <dbReference type="NCBI Taxonomy" id="110536"/>
    <lineage>
        <taxon>Eukaryota</taxon>
        <taxon>Fungi</taxon>
        <taxon>Dikarya</taxon>
        <taxon>Ascomycota</taxon>
        <taxon>Pezizomycotina</taxon>
        <taxon>Sordariomycetes</taxon>
        <taxon>Xylariomycetidae</taxon>
        <taxon>Xylariales</taxon>
        <taxon>Xylariaceae</taxon>
        <taxon>Nemania</taxon>
    </lineage>
</organism>
<protein>
    <submittedName>
        <fullName evidence="1">Uncharacterized protein</fullName>
    </submittedName>
</protein>
<gene>
    <name evidence="1" type="ORF">ONZ43_g4468</name>
</gene>
<proteinExistence type="predicted"/>
<comment type="caution">
    <text evidence="1">The sequence shown here is derived from an EMBL/GenBank/DDBJ whole genome shotgun (WGS) entry which is preliminary data.</text>
</comment>
<dbReference type="Proteomes" id="UP001153334">
    <property type="component" value="Unassembled WGS sequence"/>
</dbReference>
<dbReference type="EMBL" id="JAPESX010001206">
    <property type="protein sequence ID" value="KAJ8116331.1"/>
    <property type="molecule type" value="Genomic_DNA"/>
</dbReference>
<accession>A0ACC2IM93</accession>
<evidence type="ECO:0000313" key="1">
    <source>
        <dbReference type="EMBL" id="KAJ8116331.1"/>
    </source>
</evidence>
<reference evidence="1" key="1">
    <citation type="submission" date="2022-11" db="EMBL/GenBank/DDBJ databases">
        <title>Genome Sequence of Nemania bipapillata.</title>
        <authorList>
            <person name="Buettner E."/>
        </authorList>
    </citation>
    <scope>NUCLEOTIDE SEQUENCE</scope>
    <source>
        <strain evidence="1">CP14</strain>
    </source>
</reference>
<name>A0ACC2IM93_9PEZI</name>